<feature type="region of interest" description="Disordered" evidence="1">
    <location>
        <begin position="1"/>
        <end position="59"/>
    </location>
</feature>
<dbReference type="PANTHER" id="PTHR36756">
    <property type="entry name" value="EXPRESSED PROTEIN"/>
    <property type="match status" value="1"/>
</dbReference>
<accession>A0A068V9T8</accession>
<sequence>MDDKVVSGDGMKRRLPLWMLGDHALNKSETASSNSRDDDDDKGSRADEERVTKCRRRPKWKSCEIGNDNDGLELEEKSTGVLRRCRVRKQTRRETISHDVDMDGEVAINQKKRKGRAKKSLEVDSNNDDLEGCVENREDEDLTMEDLMSIAKEFVQDDEVAQPVVSLKDEHRDKDAHSQHIQCGSSIRVPQGNTRSFQDRGTSSSSIAVENLTGEGPTCKPTMSGNPTQDMLELFLGPLLKKTQEQEKDGVPLAEEINFTREVKKQAYSVVLGEEEPPVVMKKKTSLKDKVAMFLD</sequence>
<evidence type="ECO:0000313" key="3">
    <source>
        <dbReference type="Proteomes" id="UP000295252"/>
    </source>
</evidence>
<feature type="compositionally biased region" description="Basic and acidic residues" evidence="1">
    <location>
        <begin position="1"/>
        <end position="12"/>
    </location>
</feature>
<reference evidence="3" key="1">
    <citation type="journal article" date="2014" name="Science">
        <title>The coffee genome provides insight into the convergent evolution of caffeine biosynthesis.</title>
        <authorList>
            <person name="Denoeud F."/>
            <person name="Carretero-Paulet L."/>
            <person name="Dereeper A."/>
            <person name="Droc G."/>
            <person name="Guyot R."/>
            <person name="Pietrella M."/>
            <person name="Zheng C."/>
            <person name="Alberti A."/>
            <person name="Anthony F."/>
            <person name="Aprea G."/>
            <person name="Aury J.M."/>
            <person name="Bento P."/>
            <person name="Bernard M."/>
            <person name="Bocs S."/>
            <person name="Campa C."/>
            <person name="Cenci A."/>
            <person name="Combes M.C."/>
            <person name="Crouzillat D."/>
            <person name="Da Silva C."/>
            <person name="Daddiego L."/>
            <person name="De Bellis F."/>
            <person name="Dussert S."/>
            <person name="Garsmeur O."/>
            <person name="Gayraud T."/>
            <person name="Guignon V."/>
            <person name="Jahn K."/>
            <person name="Jamilloux V."/>
            <person name="Joet T."/>
            <person name="Labadie K."/>
            <person name="Lan T."/>
            <person name="Leclercq J."/>
            <person name="Lepelley M."/>
            <person name="Leroy T."/>
            <person name="Li L.T."/>
            <person name="Librado P."/>
            <person name="Lopez L."/>
            <person name="Munoz A."/>
            <person name="Noel B."/>
            <person name="Pallavicini A."/>
            <person name="Perrotta G."/>
            <person name="Poncet V."/>
            <person name="Pot D."/>
            <person name="Priyono X."/>
            <person name="Rigoreau M."/>
            <person name="Rouard M."/>
            <person name="Rozas J."/>
            <person name="Tranchant-Dubreuil C."/>
            <person name="VanBuren R."/>
            <person name="Zhang Q."/>
            <person name="Andrade A.C."/>
            <person name="Argout X."/>
            <person name="Bertrand B."/>
            <person name="de Kochko A."/>
            <person name="Graziosi G."/>
            <person name="Henry R.J."/>
            <person name="Jayarama X."/>
            <person name="Ming R."/>
            <person name="Nagai C."/>
            <person name="Rounsley S."/>
            <person name="Sankoff D."/>
            <person name="Giuliano G."/>
            <person name="Albert V.A."/>
            <person name="Wincker P."/>
            <person name="Lashermes P."/>
        </authorList>
    </citation>
    <scope>NUCLEOTIDE SEQUENCE [LARGE SCALE GENOMIC DNA]</scope>
    <source>
        <strain evidence="3">cv. DH200-94</strain>
    </source>
</reference>
<evidence type="ECO:0000256" key="1">
    <source>
        <dbReference type="SAM" id="MobiDB-lite"/>
    </source>
</evidence>
<feature type="compositionally biased region" description="Basic and acidic residues" evidence="1">
    <location>
        <begin position="42"/>
        <end position="52"/>
    </location>
</feature>
<keyword evidence="3" id="KW-1185">Reference proteome</keyword>
<protein>
    <submittedName>
        <fullName evidence="2">Uncharacterized protein</fullName>
    </submittedName>
</protein>
<dbReference type="EMBL" id="HG739237">
    <property type="protein sequence ID" value="CDP17297.1"/>
    <property type="molecule type" value="Genomic_DNA"/>
</dbReference>
<dbReference type="Proteomes" id="UP000295252">
    <property type="component" value="Chromosome XI"/>
</dbReference>
<feature type="region of interest" description="Disordered" evidence="1">
    <location>
        <begin position="187"/>
        <end position="224"/>
    </location>
</feature>
<dbReference type="InParanoid" id="A0A068V9T8"/>
<organism evidence="2 3">
    <name type="scientific">Coffea canephora</name>
    <name type="common">Robusta coffee</name>
    <dbReference type="NCBI Taxonomy" id="49390"/>
    <lineage>
        <taxon>Eukaryota</taxon>
        <taxon>Viridiplantae</taxon>
        <taxon>Streptophyta</taxon>
        <taxon>Embryophyta</taxon>
        <taxon>Tracheophyta</taxon>
        <taxon>Spermatophyta</taxon>
        <taxon>Magnoliopsida</taxon>
        <taxon>eudicotyledons</taxon>
        <taxon>Gunneridae</taxon>
        <taxon>Pentapetalae</taxon>
        <taxon>asterids</taxon>
        <taxon>lamiids</taxon>
        <taxon>Gentianales</taxon>
        <taxon>Rubiaceae</taxon>
        <taxon>Ixoroideae</taxon>
        <taxon>Gardenieae complex</taxon>
        <taxon>Bertiereae - Coffeeae clade</taxon>
        <taxon>Coffeeae</taxon>
        <taxon>Coffea</taxon>
    </lineage>
</organism>
<gene>
    <name evidence="2" type="ORF">GSCOC_T00003773001</name>
</gene>
<dbReference type="OrthoDB" id="1938010at2759"/>
<name>A0A068V9T8_COFCA</name>
<dbReference type="PhylomeDB" id="A0A068V9T8"/>
<dbReference type="PANTHER" id="PTHR36756:SF1">
    <property type="entry name" value="EXPRESSED PROTEIN"/>
    <property type="match status" value="1"/>
</dbReference>
<dbReference type="Gramene" id="CDP17297">
    <property type="protein sequence ID" value="CDP17297"/>
    <property type="gene ID" value="GSCOC_T00003773001"/>
</dbReference>
<evidence type="ECO:0000313" key="2">
    <source>
        <dbReference type="EMBL" id="CDP17297.1"/>
    </source>
</evidence>
<feature type="compositionally biased region" description="Polar residues" evidence="1">
    <location>
        <begin position="191"/>
        <end position="208"/>
    </location>
</feature>
<dbReference type="FunCoup" id="A0A068V9T8">
    <property type="interactions" value="1"/>
</dbReference>
<dbReference type="STRING" id="49390.A0A068V9T8"/>
<dbReference type="OMA" id="ICQTTKR"/>
<proteinExistence type="predicted"/>
<dbReference type="AlphaFoldDB" id="A0A068V9T8"/>